<sequence length="149" mass="16923">MKDALNNELLRSYANINKAYFQLLKVDAERMGITVVQLKTMYRISAHPNTGLGELAEILRLTKSTVSGVIDRLVHQGLVERTIPSTDRRAVNLKLTDKGQETLKQLFEGKTVVSEKMHKIMNMPKEDINKLLSLNNQILSILTAREDIY</sequence>
<dbReference type="InterPro" id="IPR036388">
    <property type="entry name" value="WH-like_DNA-bd_sf"/>
</dbReference>
<dbReference type="OrthoDB" id="49580at2"/>
<dbReference type="PROSITE" id="PS01117">
    <property type="entry name" value="HTH_MARR_1"/>
    <property type="match status" value="1"/>
</dbReference>
<dbReference type="GO" id="GO:0003677">
    <property type="term" value="F:DNA binding"/>
    <property type="evidence" value="ECO:0007669"/>
    <property type="project" value="UniProtKB-KW"/>
</dbReference>
<keyword evidence="3" id="KW-0804">Transcription</keyword>
<keyword evidence="6" id="KW-1185">Reference proteome</keyword>
<dbReference type="InterPro" id="IPR023187">
    <property type="entry name" value="Tscrpt_reg_MarR-type_CS"/>
</dbReference>
<dbReference type="RefSeq" id="WP_101175307.1">
    <property type="nucleotide sequence ID" value="NZ_PISE01000003.1"/>
</dbReference>
<dbReference type="InterPro" id="IPR036390">
    <property type="entry name" value="WH_DNA-bd_sf"/>
</dbReference>
<reference evidence="5 6" key="1">
    <citation type="journal article" date="2003" name="Int. J. Syst. Evol. Microbiol.">
        <title>Bacillus nealsonii sp. nov., isolated from a spacecraft-assembly facility, whose spores are gamma-radiation resistant.</title>
        <authorList>
            <person name="Venkateswaran K."/>
            <person name="Kempf M."/>
            <person name="Chen F."/>
            <person name="Satomi M."/>
            <person name="Nicholson W."/>
            <person name="Kern R."/>
        </authorList>
    </citation>
    <scope>NUCLEOTIDE SEQUENCE [LARGE SCALE GENOMIC DNA]</scope>
    <source>
        <strain evidence="5 6">FO-92</strain>
    </source>
</reference>
<accession>A0A2N0Z7X8</accession>
<evidence type="ECO:0000256" key="1">
    <source>
        <dbReference type="ARBA" id="ARBA00023015"/>
    </source>
</evidence>
<evidence type="ECO:0000256" key="2">
    <source>
        <dbReference type="ARBA" id="ARBA00023125"/>
    </source>
</evidence>
<organism evidence="5 6">
    <name type="scientific">Niallia nealsonii</name>
    <dbReference type="NCBI Taxonomy" id="115979"/>
    <lineage>
        <taxon>Bacteria</taxon>
        <taxon>Bacillati</taxon>
        <taxon>Bacillota</taxon>
        <taxon>Bacilli</taxon>
        <taxon>Bacillales</taxon>
        <taxon>Bacillaceae</taxon>
        <taxon>Niallia</taxon>
    </lineage>
</organism>
<protein>
    <submittedName>
        <fullName evidence="5">MarR family transcriptional regulator</fullName>
    </submittedName>
</protein>
<dbReference type="AlphaFoldDB" id="A0A2N0Z7X8"/>
<evidence type="ECO:0000259" key="4">
    <source>
        <dbReference type="PROSITE" id="PS50995"/>
    </source>
</evidence>
<evidence type="ECO:0000313" key="5">
    <source>
        <dbReference type="EMBL" id="PKG25583.1"/>
    </source>
</evidence>
<dbReference type="SUPFAM" id="SSF46785">
    <property type="entry name" value="Winged helix' DNA-binding domain"/>
    <property type="match status" value="1"/>
</dbReference>
<keyword evidence="1" id="KW-0805">Transcription regulation</keyword>
<dbReference type="GO" id="GO:0003700">
    <property type="term" value="F:DNA-binding transcription factor activity"/>
    <property type="evidence" value="ECO:0007669"/>
    <property type="project" value="InterPro"/>
</dbReference>
<dbReference type="PROSITE" id="PS50995">
    <property type="entry name" value="HTH_MARR_2"/>
    <property type="match status" value="1"/>
</dbReference>
<gene>
    <name evidence="5" type="ORF">CWS01_01700</name>
</gene>
<evidence type="ECO:0000313" key="6">
    <source>
        <dbReference type="Proteomes" id="UP000233375"/>
    </source>
</evidence>
<dbReference type="GO" id="GO:0006950">
    <property type="term" value="P:response to stress"/>
    <property type="evidence" value="ECO:0007669"/>
    <property type="project" value="TreeGrafter"/>
</dbReference>
<dbReference type="InterPro" id="IPR000835">
    <property type="entry name" value="HTH_MarR-typ"/>
</dbReference>
<comment type="caution">
    <text evidence="5">The sequence shown here is derived from an EMBL/GenBank/DDBJ whole genome shotgun (WGS) entry which is preliminary data.</text>
</comment>
<feature type="domain" description="HTH marR-type" evidence="4">
    <location>
        <begin position="6"/>
        <end position="140"/>
    </location>
</feature>
<dbReference type="PANTHER" id="PTHR33164">
    <property type="entry name" value="TRANSCRIPTIONAL REGULATOR, MARR FAMILY"/>
    <property type="match status" value="1"/>
</dbReference>
<dbReference type="Pfam" id="PF01047">
    <property type="entry name" value="MarR"/>
    <property type="match status" value="1"/>
</dbReference>
<evidence type="ECO:0000256" key="3">
    <source>
        <dbReference type="ARBA" id="ARBA00023163"/>
    </source>
</evidence>
<dbReference type="Proteomes" id="UP000233375">
    <property type="component" value="Unassembled WGS sequence"/>
</dbReference>
<dbReference type="InterPro" id="IPR039422">
    <property type="entry name" value="MarR/SlyA-like"/>
</dbReference>
<dbReference type="SMART" id="SM00347">
    <property type="entry name" value="HTH_MARR"/>
    <property type="match status" value="1"/>
</dbReference>
<keyword evidence="2" id="KW-0238">DNA-binding</keyword>
<dbReference type="EMBL" id="PISE01000003">
    <property type="protein sequence ID" value="PKG25583.1"/>
    <property type="molecule type" value="Genomic_DNA"/>
</dbReference>
<name>A0A2N0Z7X8_9BACI</name>
<dbReference type="PRINTS" id="PR00598">
    <property type="entry name" value="HTHMARR"/>
</dbReference>
<proteinExistence type="predicted"/>
<dbReference type="PANTHER" id="PTHR33164:SF43">
    <property type="entry name" value="HTH-TYPE TRANSCRIPTIONAL REPRESSOR YETL"/>
    <property type="match status" value="1"/>
</dbReference>
<dbReference type="Gene3D" id="1.10.10.10">
    <property type="entry name" value="Winged helix-like DNA-binding domain superfamily/Winged helix DNA-binding domain"/>
    <property type="match status" value="1"/>
</dbReference>